<name>A0A6G0GIA0_PHOVU</name>
<dbReference type="EMBL" id="WDBY01000063">
    <property type="protein sequence ID" value="KAB6471327.1"/>
    <property type="molecule type" value="Genomic_DNA"/>
</dbReference>
<sequence>MKTLTLYLIGIIAFLPITSNSQILNKDSIAFVHSHGQIDENNPLSISLANTLYRISINAKNKKYPSFYGGAYIKNDSITLLIAQKVPYIELDNIIVHSCQRINLDKCNFSYRELLTVSSLLEKLFFSTSKKETRDKTVGWQSFYLSIPDNKIIIRLYECTKEKIQLFKKYFCDYPMFQFVKADEYIHI</sequence>
<evidence type="ECO:0000313" key="4">
    <source>
        <dbReference type="Proteomes" id="UP000483142"/>
    </source>
</evidence>
<organism evidence="1 4">
    <name type="scientific">Phocaeicola vulgatus</name>
    <name type="common">Bacteroides vulgatus</name>
    <dbReference type="NCBI Taxonomy" id="821"/>
    <lineage>
        <taxon>Bacteria</taxon>
        <taxon>Pseudomonadati</taxon>
        <taxon>Bacteroidota</taxon>
        <taxon>Bacteroidia</taxon>
        <taxon>Bacteroidales</taxon>
        <taxon>Bacteroidaceae</taxon>
        <taxon>Phocaeicola</taxon>
    </lineage>
</organism>
<dbReference type="Proteomes" id="UP000483142">
    <property type="component" value="Unassembled WGS sequence"/>
</dbReference>
<proteinExistence type="predicted"/>
<gene>
    <name evidence="2" type="ORF">GAZ06_21355</name>
    <name evidence="1" type="ORF">GAZ09_21050</name>
</gene>
<protein>
    <submittedName>
        <fullName evidence="1">Uncharacterized protein</fullName>
    </submittedName>
</protein>
<evidence type="ECO:0000313" key="3">
    <source>
        <dbReference type="Proteomes" id="UP000468344"/>
    </source>
</evidence>
<dbReference type="EMBL" id="WDBZ01000063">
    <property type="protein sequence ID" value="KAB6446406.1"/>
    <property type="molecule type" value="Genomic_DNA"/>
</dbReference>
<comment type="caution">
    <text evidence="1">The sequence shown here is derived from an EMBL/GenBank/DDBJ whole genome shotgun (WGS) entry which is preliminary data.</text>
</comment>
<dbReference type="AlphaFoldDB" id="A0A6G0GIA0"/>
<reference evidence="3 4" key="1">
    <citation type="journal article" date="2019" name="Nat. Med.">
        <title>A library of human gut bacterial isolates paired with longitudinal multiomics data enables mechanistic microbiome research.</title>
        <authorList>
            <person name="Poyet M."/>
            <person name="Groussin M."/>
            <person name="Gibbons S.M."/>
            <person name="Avila-Pacheco J."/>
            <person name="Jiang X."/>
            <person name="Kearney S.M."/>
            <person name="Perrotta A.R."/>
            <person name="Berdy B."/>
            <person name="Zhao S."/>
            <person name="Lieberman T.D."/>
            <person name="Swanson P.K."/>
            <person name="Smith M."/>
            <person name="Roesemann S."/>
            <person name="Alexander J.E."/>
            <person name="Rich S.A."/>
            <person name="Livny J."/>
            <person name="Vlamakis H."/>
            <person name="Clish C."/>
            <person name="Bullock K."/>
            <person name="Deik A."/>
            <person name="Scott J."/>
            <person name="Pierce K.A."/>
            <person name="Xavier R.J."/>
            <person name="Alm E.J."/>
        </authorList>
    </citation>
    <scope>NUCLEOTIDE SEQUENCE [LARGE SCALE GENOMIC DNA]</scope>
    <source>
        <strain evidence="2 3">BIOML-A140</strain>
        <strain evidence="1 4">BIOML-A141</strain>
    </source>
</reference>
<dbReference type="RefSeq" id="WP_100720874.1">
    <property type="nucleotide sequence ID" value="NZ_JBCOEK010000023.1"/>
</dbReference>
<accession>A0A6G0GIA0</accession>
<evidence type="ECO:0000313" key="1">
    <source>
        <dbReference type="EMBL" id="KAB6446406.1"/>
    </source>
</evidence>
<evidence type="ECO:0000313" key="2">
    <source>
        <dbReference type="EMBL" id="KAB6471327.1"/>
    </source>
</evidence>
<dbReference type="Proteomes" id="UP000468344">
    <property type="component" value="Unassembled WGS sequence"/>
</dbReference>